<accession>A0A2K1LBQ9</accession>
<dbReference type="AlphaFoldDB" id="A0A2K1LBQ9"/>
<name>A0A2K1LBQ9_PHYPA</name>
<reference evidence="1 3" key="1">
    <citation type="journal article" date="2008" name="Science">
        <title>The Physcomitrella genome reveals evolutionary insights into the conquest of land by plants.</title>
        <authorList>
            <person name="Rensing S."/>
            <person name="Lang D."/>
            <person name="Zimmer A."/>
            <person name="Terry A."/>
            <person name="Salamov A."/>
            <person name="Shapiro H."/>
            <person name="Nishiyama T."/>
            <person name="Perroud P.-F."/>
            <person name="Lindquist E."/>
            <person name="Kamisugi Y."/>
            <person name="Tanahashi T."/>
            <person name="Sakakibara K."/>
            <person name="Fujita T."/>
            <person name="Oishi K."/>
            <person name="Shin-I T."/>
            <person name="Kuroki Y."/>
            <person name="Toyoda A."/>
            <person name="Suzuki Y."/>
            <person name="Hashimoto A."/>
            <person name="Yamaguchi K."/>
            <person name="Sugano A."/>
            <person name="Kohara Y."/>
            <person name="Fujiyama A."/>
            <person name="Anterola A."/>
            <person name="Aoki S."/>
            <person name="Ashton N."/>
            <person name="Barbazuk W.B."/>
            <person name="Barker E."/>
            <person name="Bennetzen J."/>
            <person name="Bezanilla M."/>
            <person name="Blankenship R."/>
            <person name="Cho S.H."/>
            <person name="Dutcher S."/>
            <person name="Estelle M."/>
            <person name="Fawcett J.A."/>
            <person name="Gundlach H."/>
            <person name="Hanada K."/>
            <person name="Heyl A."/>
            <person name="Hicks K.A."/>
            <person name="Hugh J."/>
            <person name="Lohr M."/>
            <person name="Mayer K."/>
            <person name="Melkozernov A."/>
            <person name="Murata T."/>
            <person name="Nelson D."/>
            <person name="Pils B."/>
            <person name="Prigge M."/>
            <person name="Reiss B."/>
            <person name="Renner T."/>
            <person name="Rombauts S."/>
            <person name="Rushton P."/>
            <person name="Sanderfoot A."/>
            <person name="Schween G."/>
            <person name="Shiu S.-H."/>
            <person name="Stueber K."/>
            <person name="Theodoulou F.L."/>
            <person name="Tu H."/>
            <person name="Van de Peer Y."/>
            <person name="Verrier P.J."/>
            <person name="Waters E."/>
            <person name="Wood A."/>
            <person name="Yang L."/>
            <person name="Cove D."/>
            <person name="Cuming A."/>
            <person name="Hasebe M."/>
            <person name="Lucas S."/>
            <person name="Mishler D.B."/>
            <person name="Reski R."/>
            <person name="Grigoriev I."/>
            <person name="Quatrano R.S."/>
            <person name="Boore J.L."/>
        </authorList>
    </citation>
    <scope>NUCLEOTIDE SEQUENCE [LARGE SCALE GENOMIC DNA]</scope>
    <source>
        <strain evidence="2 3">cv. Gransden 2004</strain>
    </source>
</reference>
<dbReference type="EMBL" id="ABEU02000001">
    <property type="protein sequence ID" value="PNR63462.1"/>
    <property type="molecule type" value="Genomic_DNA"/>
</dbReference>
<sequence length="105" mass="12239">MPLLAGNWQHHHEFLQWYLHTSDWVNSFQEINRHRQQSTMSRSRISEAKVAIFLFLAVSKSSHQSLEAICTPFVVDDLSELHLHQSHCDAESANRVTMRIVKRVS</sequence>
<keyword evidence="3" id="KW-1185">Reference proteome</keyword>
<gene>
    <name evidence="1" type="ORF">PHYPA_001888</name>
</gene>
<evidence type="ECO:0000313" key="3">
    <source>
        <dbReference type="Proteomes" id="UP000006727"/>
    </source>
</evidence>
<dbReference type="InParanoid" id="A0A2K1LBQ9"/>
<dbReference type="Gramene" id="Pp3c1_40770V3.1">
    <property type="protein sequence ID" value="PAC:32968924.CDS.1"/>
    <property type="gene ID" value="Pp3c1_40770"/>
</dbReference>
<proteinExistence type="predicted"/>
<reference evidence="1 3" key="2">
    <citation type="journal article" date="2018" name="Plant J.">
        <title>The Physcomitrella patens chromosome-scale assembly reveals moss genome structure and evolution.</title>
        <authorList>
            <person name="Lang D."/>
            <person name="Ullrich K.K."/>
            <person name="Murat F."/>
            <person name="Fuchs J."/>
            <person name="Jenkins J."/>
            <person name="Haas F.B."/>
            <person name="Piednoel M."/>
            <person name="Gundlach H."/>
            <person name="Van Bel M."/>
            <person name="Meyberg R."/>
            <person name="Vives C."/>
            <person name="Morata J."/>
            <person name="Symeonidi A."/>
            <person name="Hiss M."/>
            <person name="Muchero W."/>
            <person name="Kamisugi Y."/>
            <person name="Saleh O."/>
            <person name="Blanc G."/>
            <person name="Decker E.L."/>
            <person name="van Gessel N."/>
            <person name="Grimwood J."/>
            <person name="Hayes R.D."/>
            <person name="Graham S.W."/>
            <person name="Gunter L.E."/>
            <person name="McDaniel S.F."/>
            <person name="Hoernstein S.N.W."/>
            <person name="Larsson A."/>
            <person name="Li F.W."/>
            <person name="Perroud P.F."/>
            <person name="Phillips J."/>
            <person name="Ranjan P."/>
            <person name="Rokshar D.S."/>
            <person name="Rothfels C.J."/>
            <person name="Schneider L."/>
            <person name="Shu S."/>
            <person name="Stevenson D.W."/>
            <person name="Thummler F."/>
            <person name="Tillich M."/>
            <person name="Villarreal Aguilar J.C."/>
            <person name="Widiez T."/>
            <person name="Wong G.K."/>
            <person name="Wymore A."/>
            <person name="Zhang Y."/>
            <person name="Zimmer A.D."/>
            <person name="Quatrano R.S."/>
            <person name="Mayer K.F.X."/>
            <person name="Goodstein D."/>
            <person name="Casacuberta J.M."/>
            <person name="Vandepoele K."/>
            <person name="Reski R."/>
            <person name="Cuming A.C."/>
            <person name="Tuskan G.A."/>
            <person name="Maumus F."/>
            <person name="Salse J."/>
            <person name="Schmutz J."/>
            <person name="Rensing S.A."/>
        </authorList>
    </citation>
    <scope>NUCLEOTIDE SEQUENCE [LARGE SCALE GENOMIC DNA]</scope>
    <source>
        <strain evidence="2 3">cv. Gransden 2004</strain>
    </source>
</reference>
<dbReference type="EnsemblPlants" id="Pp3c1_40770V3.1">
    <property type="protein sequence ID" value="PAC:32968924.CDS.1"/>
    <property type="gene ID" value="Pp3c1_40770"/>
</dbReference>
<evidence type="ECO:0000313" key="2">
    <source>
        <dbReference type="EnsemblPlants" id="PAC:32968924.CDS.1"/>
    </source>
</evidence>
<evidence type="ECO:0000313" key="1">
    <source>
        <dbReference type="EMBL" id="PNR63462.1"/>
    </source>
</evidence>
<reference evidence="2" key="3">
    <citation type="submission" date="2020-12" db="UniProtKB">
        <authorList>
            <consortium name="EnsemblPlants"/>
        </authorList>
    </citation>
    <scope>IDENTIFICATION</scope>
</reference>
<protein>
    <submittedName>
        <fullName evidence="1 2">Uncharacterized protein</fullName>
    </submittedName>
</protein>
<dbReference type="Proteomes" id="UP000006727">
    <property type="component" value="Chromosome 1"/>
</dbReference>
<organism evidence="1">
    <name type="scientific">Physcomitrium patens</name>
    <name type="common">Spreading-leaved earth moss</name>
    <name type="synonym">Physcomitrella patens</name>
    <dbReference type="NCBI Taxonomy" id="3218"/>
    <lineage>
        <taxon>Eukaryota</taxon>
        <taxon>Viridiplantae</taxon>
        <taxon>Streptophyta</taxon>
        <taxon>Embryophyta</taxon>
        <taxon>Bryophyta</taxon>
        <taxon>Bryophytina</taxon>
        <taxon>Bryopsida</taxon>
        <taxon>Funariidae</taxon>
        <taxon>Funariales</taxon>
        <taxon>Funariaceae</taxon>
        <taxon>Physcomitrium</taxon>
    </lineage>
</organism>